<dbReference type="PANTHER" id="PTHR47968:SF13">
    <property type="entry name" value="KINESIN-LIKE PROTEIN KIF19 ISOFORM X1"/>
    <property type="match status" value="1"/>
</dbReference>
<dbReference type="SMART" id="SM00129">
    <property type="entry name" value="KISc"/>
    <property type="match status" value="1"/>
</dbReference>
<evidence type="ECO:0000256" key="2">
    <source>
        <dbReference type="ARBA" id="ARBA00022741"/>
    </source>
</evidence>
<dbReference type="EMBL" id="BTGB01000009">
    <property type="protein sequence ID" value="GMM48293.1"/>
    <property type="molecule type" value="Genomic_DNA"/>
</dbReference>
<keyword evidence="1 7" id="KW-0493">Microtubule</keyword>
<feature type="binding site" evidence="6">
    <location>
        <begin position="103"/>
        <end position="110"/>
    </location>
    <ligand>
        <name>ATP</name>
        <dbReference type="ChEBI" id="CHEBI:30616"/>
    </ligand>
</feature>
<keyword evidence="3 6" id="KW-0067">ATP-binding</keyword>
<evidence type="ECO:0000259" key="9">
    <source>
        <dbReference type="PROSITE" id="PS50067"/>
    </source>
</evidence>
<evidence type="ECO:0000256" key="8">
    <source>
        <dbReference type="SAM" id="MobiDB-lite"/>
    </source>
</evidence>
<gene>
    <name evidence="10" type="ORF">DAPK24_048910</name>
</gene>
<feature type="domain" description="Kinesin motor" evidence="9">
    <location>
        <begin position="9"/>
        <end position="347"/>
    </location>
</feature>
<feature type="region of interest" description="Disordered" evidence="8">
    <location>
        <begin position="746"/>
        <end position="766"/>
    </location>
</feature>
<reference evidence="10 11" key="1">
    <citation type="journal article" date="2023" name="Elife">
        <title>Identification of key yeast species and microbe-microbe interactions impacting larval growth of Drosophila in the wild.</title>
        <authorList>
            <person name="Mure A."/>
            <person name="Sugiura Y."/>
            <person name="Maeda R."/>
            <person name="Honda K."/>
            <person name="Sakurai N."/>
            <person name="Takahashi Y."/>
            <person name="Watada M."/>
            <person name="Katoh T."/>
            <person name="Gotoh A."/>
            <person name="Gotoh Y."/>
            <person name="Taniguchi I."/>
            <person name="Nakamura K."/>
            <person name="Hayashi T."/>
            <person name="Katayama T."/>
            <person name="Uemura T."/>
            <person name="Hattori Y."/>
        </authorList>
    </citation>
    <scope>NUCLEOTIDE SEQUENCE [LARGE SCALE GENOMIC DNA]</scope>
    <source>
        <strain evidence="10 11">PK-24</strain>
    </source>
</reference>
<keyword evidence="11" id="KW-1185">Reference proteome</keyword>
<dbReference type="InterPro" id="IPR027640">
    <property type="entry name" value="Kinesin-like_fam"/>
</dbReference>
<organism evidence="10 11">
    <name type="scientific">Pichia kluyveri</name>
    <name type="common">Yeast</name>
    <dbReference type="NCBI Taxonomy" id="36015"/>
    <lineage>
        <taxon>Eukaryota</taxon>
        <taxon>Fungi</taxon>
        <taxon>Dikarya</taxon>
        <taxon>Ascomycota</taxon>
        <taxon>Saccharomycotina</taxon>
        <taxon>Pichiomycetes</taxon>
        <taxon>Pichiales</taxon>
        <taxon>Pichiaceae</taxon>
        <taxon>Pichia</taxon>
    </lineage>
</organism>
<dbReference type="Gene3D" id="3.40.850.10">
    <property type="entry name" value="Kinesin motor domain"/>
    <property type="match status" value="1"/>
</dbReference>
<evidence type="ECO:0000256" key="6">
    <source>
        <dbReference type="PROSITE-ProRule" id="PRU00283"/>
    </source>
</evidence>
<evidence type="ECO:0000256" key="7">
    <source>
        <dbReference type="RuleBase" id="RU000394"/>
    </source>
</evidence>
<evidence type="ECO:0000256" key="1">
    <source>
        <dbReference type="ARBA" id="ARBA00022701"/>
    </source>
</evidence>
<dbReference type="GO" id="GO:0007018">
    <property type="term" value="P:microtubule-based movement"/>
    <property type="evidence" value="ECO:0007669"/>
    <property type="project" value="InterPro"/>
</dbReference>
<evidence type="ECO:0000313" key="10">
    <source>
        <dbReference type="EMBL" id="GMM48293.1"/>
    </source>
</evidence>
<evidence type="ECO:0000313" key="11">
    <source>
        <dbReference type="Proteomes" id="UP001378960"/>
    </source>
</evidence>
<evidence type="ECO:0000256" key="4">
    <source>
        <dbReference type="ARBA" id="ARBA00023054"/>
    </source>
</evidence>
<proteinExistence type="inferred from homology"/>
<keyword evidence="4" id="KW-0175">Coiled coil</keyword>
<dbReference type="InterPro" id="IPR019821">
    <property type="entry name" value="Kinesin_motor_CS"/>
</dbReference>
<dbReference type="SUPFAM" id="SSF52540">
    <property type="entry name" value="P-loop containing nucleoside triphosphate hydrolases"/>
    <property type="match status" value="1"/>
</dbReference>
<evidence type="ECO:0000256" key="5">
    <source>
        <dbReference type="ARBA" id="ARBA00023175"/>
    </source>
</evidence>
<keyword evidence="5 6" id="KW-0505">Motor protein</keyword>
<sequence length="866" mass="99060">MNSIAKEASISVAVRIRPLTPDESTLRKIVDVVDDRMLVFDPHSSSSENPRIGRHNKRHKEHKFIFDRLFDEDSSQSDIYENATKPSIDAALQGYNSTIFAYGATGCGKTFTISGTPESPGIIFLALKDIFDYVSQNSNEREISIQISYLEIYNENIIDLLNIETNTKKLTLLENENSEIIVNNLSKYNVSNVEDVMDLIIRGNYNRTVSPTEANLTSSRSHAVLQVYISQSPILNDVMENSTKSVLSIIDLAGSERASATKNTGLRLHEGANINKSLLALGNCINALCDNRKNHHIPYRNSKLTRLLKFSLGGNCKTVMIVCISPSYRHYDETLNALKFANRAKEIKTKVVRNKTTVMKHVGSYMKIISDQKRKIYELETLMDVSVKREMNTFNEQRKNIYSQIDIMIERIGKNLNNYQNVQSYQIFNIAKRKLLLVYLKQFTDFSDTLVELEDYNQLSILKEYLLKFINYLKNSLLSLNQNTKLNDLLVEYSESFHKRLREIDGWSESDDVLYLKQLDLLKTKMEFHIGEESSILFDSWFNDNNISIDMGIMPKTFAQYLVIFSSLDNLDTARVKCEALINGLINNIIQQMEAIDLTNTNGGNMKILNNSKKRTHNTKITENDDEEQNSFIRQGNRINSINNKLMRVNLESSKEDESLSEIESSLILDSNKGVLTISKNMTTNNYSNPSLFLNSESTPQKNDVFNGDFDISPNISKISKEYPNRHDISTIQEWEESNSSIVIRKDENNDNGTTNENNKIKNNDNNMNWNIELPEKMSPSTSFSPTSLHFRRSRFRRLSNDQKLTSKKLIASPKITSPHRLVGFDSKSNNLQFQDPIQDNHNGNEYGNADEFADVMERDDVDIEL</sequence>
<protein>
    <recommendedName>
        <fullName evidence="7">Kinesin-like protein</fullName>
    </recommendedName>
</protein>
<dbReference type="PANTHER" id="PTHR47968">
    <property type="entry name" value="CENTROMERE PROTEIN E"/>
    <property type="match status" value="1"/>
</dbReference>
<comment type="caution">
    <text evidence="10">The sequence shown here is derived from an EMBL/GenBank/DDBJ whole genome shotgun (WGS) entry which is preliminary data.</text>
</comment>
<name>A0AAV5RAP5_PICKL</name>
<dbReference type="Proteomes" id="UP001378960">
    <property type="component" value="Unassembled WGS sequence"/>
</dbReference>
<accession>A0AAV5RAP5</accession>
<comment type="similarity">
    <text evidence="6 7">Belongs to the TRAFAC class myosin-kinesin ATPase superfamily. Kinesin family.</text>
</comment>
<dbReference type="InterPro" id="IPR036961">
    <property type="entry name" value="Kinesin_motor_dom_sf"/>
</dbReference>
<evidence type="ECO:0000256" key="3">
    <source>
        <dbReference type="ARBA" id="ARBA00022840"/>
    </source>
</evidence>
<dbReference type="Pfam" id="PF00225">
    <property type="entry name" value="Kinesin"/>
    <property type="match status" value="1"/>
</dbReference>
<dbReference type="GO" id="GO:0003777">
    <property type="term" value="F:microtubule motor activity"/>
    <property type="evidence" value="ECO:0007669"/>
    <property type="project" value="InterPro"/>
</dbReference>
<dbReference type="PROSITE" id="PS00411">
    <property type="entry name" value="KINESIN_MOTOR_1"/>
    <property type="match status" value="1"/>
</dbReference>
<dbReference type="GO" id="GO:0008017">
    <property type="term" value="F:microtubule binding"/>
    <property type="evidence" value="ECO:0007669"/>
    <property type="project" value="InterPro"/>
</dbReference>
<dbReference type="PRINTS" id="PR00380">
    <property type="entry name" value="KINESINHEAVY"/>
</dbReference>
<dbReference type="GO" id="GO:0005524">
    <property type="term" value="F:ATP binding"/>
    <property type="evidence" value="ECO:0007669"/>
    <property type="project" value="UniProtKB-UniRule"/>
</dbReference>
<keyword evidence="2 6" id="KW-0547">Nucleotide-binding</keyword>
<dbReference type="FunFam" id="3.40.850.10:FF:000056">
    <property type="entry name" value="Kinesin-like protein"/>
    <property type="match status" value="1"/>
</dbReference>
<dbReference type="AlphaFoldDB" id="A0AAV5RAP5"/>
<dbReference type="InterPro" id="IPR027417">
    <property type="entry name" value="P-loop_NTPase"/>
</dbReference>
<dbReference type="GO" id="GO:0005874">
    <property type="term" value="C:microtubule"/>
    <property type="evidence" value="ECO:0007669"/>
    <property type="project" value="UniProtKB-KW"/>
</dbReference>
<dbReference type="PROSITE" id="PS50067">
    <property type="entry name" value="KINESIN_MOTOR_2"/>
    <property type="match status" value="1"/>
</dbReference>
<dbReference type="InterPro" id="IPR001752">
    <property type="entry name" value="Kinesin_motor_dom"/>
</dbReference>